<evidence type="ECO:0000313" key="1">
    <source>
        <dbReference type="EMBL" id="EPS57683.1"/>
    </source>
</evidence>
<evidence type="ECO:0008006" key="3">
    <source>
        <dbReference type="Google" id="ProtNLM"/>
    </source>
</evidence>
<organism evidence="1 2">
    <name type="scientific">Genlisea aurea</name>
    <dbReference type="NCBI Taxonomy" id="192259"/>
    <lineage>
        <taxon>Eukaryota</taxon>
        <taxon>Viridiplantae</taxon>
        <taxon>Streptophyta</taxon>
        <taxon>Embryophyta</taxon>
        <taxon>Tracheophyta</taxon>
        <taxon>Spermatophyta</taxon>
        <taxon>Magnoliopsida</taxon>
        <taxon>eudicotyledons</taxon>
        <taxon>Gunneridae</taxon>
        <taxon>Pentapetalae</taxon>
        <taxon>asterids</taxon>
        <taxon>lamiids</taxon>
        <taxon>Lamiales</taxon>
        <taxon>Lentibulariaceae</taxon>
        <taxon>Genlisea</taxon>
    </lineage>
</organism>
<keyword evidence="2" id="KW-1185">Reference proteome</keyword>
<dbReference type="Pfam" id="PF04720">
    <property type="entry name" value="PDDEXK_6"/>
    <property type="match status" value="1"/>
</dbReference>
<dbReference type="OrthoDB" id="548115at2759"/>
<dbReference type="PANTHER" id="PTHR31579:SF42">
    <property type="entry name" value="DUF506 FAMILY PROTEIN (DUF506)"/>
    <property type="match status" value="1"/>
</dbReference>
<dbReference type="AlphaFoldDB" id="S8D4S0"/>
<sequence length="293" mass="32829">MKIPAKFTSMVEAFGAAARDCESSGSEHSADLFGESFLEREIWGNDEEAEEIDRWDEDMSDLGILSEEFRWEFDALFRKLFDREIGSIERKIHGEVEKSLREIAAAGDGELPSSSFKRRLMARLRGRGLDAGICKSKWEKRGNCSPGSYEFVDVISGGSRYIVEVFLAGEFTIARPTPGYASLLENFPEIFVGKPEGLKQLVSKMCSAMRASMKAAGISVPPWRRVAYMNNRWFGTYRRTTNDISGRQMSAPRGESPGNQMTGFLPGNGISIHCRPENGGGVDLKRERRRFVL</sequence>
<gene>
    <name evidence="1" type="ORF">M569_17134</name>
</gene>
<proteinExistence type="predicted"/>
<reference evidence="1 2" key="1">
    <citation type="journal article" date="2013" name="BMC Genomics">
        <title>The miniature genome of a carnivorous plant Genlisea aurea contains a low number of genes and short non-coding sequences.</title>
        <authorList>
            <person name="Leushkin E.V."/>
            <person name="Sutormin R.A."/>
            <person name="Nabieva E.R."/>
            <person name="Penin A.A."/>
            <person name="Kondrashov A.S."/>
            <person name="Logacheva M.D."/>
        </authorList>
    </citation>
    <scope>NUCLEOTIDE SEQUENCE [LARGE SCALE GENOMIC DNA]</scope>
</reference>
<protein>
    <recommendedName>
        <fullName evidence="3">DUF506 family protein</fullName>
    </recommendedName>
</protein>
<dbReference type="PANTHER" id="PTHR31579">
    <property type="entry name" value="OS03G0796600 PROTEIN"/>
    <property type="match status" value="1"/>
</dbReference>
<evidence type="ECO:0000313" key="2">
    <source>
        <dbReference type="Proteomes" id="UP000015453"/>
    </source>
</evidence>
<dbReference type="Proteomes" id="UP000015453">
    <property type="component" value="Unassembled WGS sequence"/>
</dbReference>
<accession>S8D4S0</accession>
<dbReference type="EMBL" id="AUSU01009958">
    <property type="protein sequence ID" value="EPS57683.1"/>
    <property type="molecule type" value="Genomic_DNA"/>
</dbReference>
<dbReference type="InterPro" id="IPR006502">
    <property type="entry name" value="PDDEXK-like"/>
</dbReference>
<dbReference type="NCBIfam" id="TIGR01615">
    <property type="entry name" value="A_thal_3542"/>
    <property type="match status" value="1"/>
</dbReference>
<comment type="caution">
    <text evidence="1">The sequence shown here is derived from an EMBL/GenBank/DDBJ whole genome shotgun (WGS) entry which is preliminary data.</text>
</comment>
<name>S8D4S0_9LAMI</name>